<protein>
    <recommendedName>
        <fullName evidence="3 6">Beta-galactosidase</fullName>
        <shortName evidence="6">Beta-gal</shortName>
        <ecNumber evidence="3 6">3.2.1.23</ecNumber>
    </recommendedName>
</protein>
<dbReference type="InterPro" id="IPR013529">
    <property type="entry name" value="Glyco_hydro_42_N"/>
</dbReference>
<accession>A0ABM8HKP2</accession>
<dbReference type="Gene3D" id="3.40.50.880">
    <property type="match status" value="1"/>
</dbReference>
<organism evidence="11 12">
    <name type="scientific">Streptomyces graminofaciens</name>
    <dbReference type="NCBI Taxonomy" id="68212"/>
    <lineage>
        <taxon>Bacteria</taxon>
        <taxon>Bacillati</taxon>
        <taxon>Actinomycetota</taxon>
        <taxon>Actinomycetes</taxon>
        <taxon>Kitasatosporales</taxon>
        <taxon>Streptomycetaceae</taxon>
        <taxon>Streptomyces</taxon>
    </lineage>
</organism>
<evidence type="ECO:0000313" key="11">
    <source>
        <dbReference type="EMBL" id="BBC32585.1"/>
    </source>
</evidence>
<keyword evidence="12" id="KW-1185">Reference proteome</keyword>
<dbReference type="Proteomes" id="UP001321542">
    <property type="component" value="Chromosome"/>
</dbReference>
<sequence length="692" mass="77211">MPEATQPDPKRTTPPGRGDATRPTLAHATRGRVLFGGDYNPEQWPEEVWQDDVRLMKEAGVNSVTLGVFSWAKLEPRPGEREFGWLDRLMDLMHAHGIGVVLATPTSSPPPWMGRLHPETLPRDENGQIEWWGSRQHFAHSSATYRRYAAAITEDLAARYGGHPALTMWHINNEYCTYDWGDEAAAAFRSWLQDRYGTLDALNTAWGTAFWSQGYGDWYEVLPPRRAHYMRNPSHVLDFKRFTSDALLECYLAERDIVRRHTPHIPVTTNFMPMWVGQDAWRWAEEEDVVSVDIYPDPRDPFGAQNGALVQDMTRSQAGGGPWMLMEQAAGPVNWRGVNHPKPRGLNRLWSLQAVARGADAVCYFQWRQSRQGSEKFHSGMVSHAGEHGRTFQEVKQLGAELAAIGHEVTGQHIDSSVALLFDWHSWWAGAQDGRLSSEVDLPQIVRSWHRALWEAHLTTAFAHPEHDLSGYGLVVVPQLYLLTDTAIENLLAYVRDGGTLVCGFLTGVADEDDRVRPGGMDARLRELFGIRTLHEWWPLDAGESVDCDGFPEGSQRGSEEGFQGSFRGTLWSEEIEAADADEVAPYKGGELDGLPAVLRKGRAWYVSTLPEPADLRALLTRVAADAGVRPVLDGLPDGVEAVRRGEALFVLNHGRDEVTVDVPGTHRDLLTGAEVTDLLTLGRYGVAVLTS</sequence>
<evidence type="ECO:0000259" key="10">
    <source>
        <dbReference type="Pfam" id="PF08533"/>
    </source>
</evidence>
<feature type="domain" description="Beta-galactosidase C-terminal" evidence="10">
    <location>
        <begin position="639"/>
        <end position="690"/>
    </location>
</feature>
<name>A0ABM8HKP2_9ACTN</name>
<comment type="catalytic activity">
    <reaction evidence="1 6">
        <text>Hydrolysis of terminal non-reducing beta-D-galactose residues in beta-D-galactosides.</text>
        <dbReference type="EC" id="3.2.1.23"/>
    </reaction>
</comment>
<dbReference type="Pfam" id="PF08533">
    <property type="entry name" value="Glyco_hydro_42C"/>
    <property type="match status" value="1"/>
</dbReference>
<dbReference type="InterPro" id="IPR029062">
    <property type="entry name" value="Class_I_gatase-like"/>
</dbReference>
<evidence type="ECO:0000256" key="6">
    <source>
        <dbReference type="PIRNR" id="PIRNR001084"/>
    </source>
</evidence>
<keyword evidence="5 6" id="KW-0326">Glycosidase</keyword>
<reference evidence="11 12" key="2">
    <citation type="journal article" date="2023" name="ChemBioChem">
        <title>Acyltransferase Domain Exchange between Two Independent Type I Polyketide Synthases in the Same Producer Strain of Macrolide Antibiotics.</title>
        <authorList>
            <person name="Kudo F."/>
            <person name="Kishikawa K."/>
            <person name="Tsuboi K."/>
            <person name="Kido T."/>
            <person name="Usui T."/>
            <person name="Hashimoto J."/>
            <person name="Shin-Ya K."/>
            <person name="Miyanaga A."/>
            <person name="Eguchi T."/>
        </authorList>
    </citation>
    <scope>NUCLEOTIDE SEQUENCE [LARGE SCALE GENOMIC DNA]</scope>
    <source>
        <strain evidence="11 12">A-8890</strain>
    </source>
</reference>
<dbReference type="EMBL" id="AP018448">
    <property type="protein sequence ID" value="BBC32585.1"/>
    <property type="molecule type" value="Genomic_DNA"/>
</dbReference>
<dbReference type="Pfam" id="PF02449">
    <property type="entry name" value="Glyco_hydro_42"/>
    <property type="match status" value="1"/>
</dbReference>
<evidence type="ECO:0000256" key="3">
    <source>
        <dbReference type="ARBA" id="ARBA00012756"/>
    </source>
</evidence>
<evidence type="ECO:0000313" key="12">
    <source>
        <dbReference type="Proteomes" id="UP001321542"/>
    </source>
</evidence>
<dbReference type="InterPro" id="IPR017853">
    <property type="entry name" value="GH"/>
</dbReference>
<dbReference type="EC" id="3.2.1.23" evidence="3 6"/>
<reference evidence="11 12" key="1">
    <citation type="journal article" date="2010" name="ChemBioChem">
        <title>Cloning and characterization of the biosynthetic gene cluster of 16-membered macrolide antibiotic FD-891: involvement of a dual functional cytochrome P450 monooxygenase catalyzing epoxidation and hydroxylation.</title>
        <authorList>
            <person name="Kudo F."/>
            <person name="Motegi A."/>
            <person name="Mizoue K."/>
            <person name="Eguchi T."/>
        </authorList>
    </citation>
    <scope>NUCLEOTIDE SEQUENCE [LARGE SCALE GENOMIC DNA]</scope>
    <source>
        <strain evidence="11 12">A-8890</strain>
    </source>
</reference>
<evidence type="ECO:0000256" key="2">
    <source>
        <dbReference type="ARBA" id="ARBA00005940"/>
    </source>
</evidence>
<gene>
    <name evidence="11" type="ORF">SGFS_038790</name>
</gene>
<evidence type="ECO:0000259" key="9">
    <source>
        <dbReference type="Pfam" id="PF08532"/>
    </source>
</evidence>
<dbReference type="Pfam" id="PF08532">
    <property type="entry name" value="Glyco_hydro_42M"/>
    <property type="match status" value="1"/>
</dbReference>
<dbReference type="InterPro" id="IPR003476">
    <property type="entry name" value="Glyco_hydro_42"/>
</dbReference>
<dbReference type="InterPro" id="IPR013739">
    <property type="entry name" value="Beta_galactosidase_C"/>
</dbReference>
<dbReference type="InterPro" id="IPR013780">
    <property type="entry name" value="Glyco_hydro_b"/>
</dbReference>
<dbReference type="SUPFAM" id="SSF51445">
    <property type="entry name" value="(Trans)glycosidases"/>
    <property type="match status" value="1"/>
</dbReference>
<feature type="domain" description="Glycoside hydrolase family 42 N-terminal" evidence="8">
    <location>
        <begin position="38"/>
        <end position="404"/>
    </location>
</feature>
<evidence type="ECO:0000256" key="5">
    <source>
        <dbReference type="ARBA" id="ARBA00023295"/>
    </source>
</evidence>
<feature type="region of interest" description="Disordered" evidence="7">
    <location>
        <begin position="1"/>
        <end position="28"/>
    </location>
</feature>
<evidence type="ECO:0000259" key="8">
    <source>
        <dbReference type="Pfam" id="PF02449"/>
    </source>
</evidence>
<proteinExistence type="inferred from homology"/>
<dbReference type="RefSeq" id="WP_286251778.1">
    <property type="nucleotide sequence ID" value="NZ_AP018448.1"/>
</dbReference>
<feature type="domain" description="Beta-galactosidase trimerisation" evidence="9">
    <location>
        <begin position="417"/>
        <end position="629"/>
    </location>
</feature>
<dbReference type="PANTHER" id="PTHR36447:SF1">
    <property type="entry name" value="BETA-GALACTOSIDASE GANA"/>
    <property type="match status" value="1"/>
</dbReference>
<dbReference type="CDD" id="cd03143">
    <property type="entry name" value="A4_beta-galactosidase_middle_domain"/>
    <property type="match status" value="1"/>
</dbReference>
<evidence type="ECO:0000256" key="4">
    <source>
        <dbReference type="ARBA" id="ARBA00022801"/>
    </source>
</evidence>
<dbReference type="Gene3D" id="3.20.20.80">
    <property type="entry name" value="Glycosidases"/>
    <property type="match status" value="1"/>
</dbReference>
<dbReference type="PANTHER" id="PTHR36447">
    <property type="entry name" value="BETA-GALACTOSIDASE GANA"/>
    <property type="match status" value="1"/>
</dbReference>
<keyword evidence="4 6" id="KW-0378">Hydrolase</keyword>
<dbReference type="PIRSF" id="PIRSF001084">
    <property type="entry name" value="B-galactosidase"/>
    <property type="match status" value="1"/>
</dbReference>
<comment type="similarity">
    <text evidence="2 6">Belongs to the glycosyl hydrolase 42 family.</text>
</comment>
<dbReference type="InterPro" id="IPR013738">
    <property type="entry name" value="Beta_galactosidase_Trimer"/>
</dbReference>
<dbReference type="SUPFAM" id="SSF52317">
    <property type="entry name" value="Class I glutamine amidotransferase-like"/>
    <property type="match status" value="1"/>
</dbReference>
<evidence type="ECO:0000256" key="7">
    <source>
        <dbReference type="SAM" id="MobiDB-lite"/>
    </source>
</evidence>
<evidence type="ECO:0000256" key="1">
    <source>
        <dbReference type="ARBA" id="ARBA00001412"/>
    </source>
</evidence>
<dbReference type="Gene3D" id="2.60.40.1180">
    <property type="entry name" value="Golgi alpha-mannosidase II"/>
    <property type="match status" value="1"/>
</dbReference>